<evidence type="ECO:0000313" key="3">
    <source>
        <dbReference type="EMBL" id="CRL46130.1"/>
    </source>
</evidence>
<dbReference type="EMBL" id="LN854557">
    <property type="protein sequence ID" value="CRL44171.1"/>
    <property type="molecule type" value="Genomic_DNA"/>
</dbReference>
<feature type="compositionally biased region" description="Polar residues" evidence="1">
    <location>
        <begin position="23"/>
        <end position="32"/>
    </location>
</feature>
<protein>
    <submittedName>
        <fullName evidence="3">Uncharacterized protein</fullName>
    </submittedName>
</protein>
<dbReference type="Proteomes" id="UP000245838">
    <property type="component" value="Chromosome sggmmb4_Chromosome"/>
</dbReference>
<organism evidence="3 4">
    <name type="scientific">Sodalis glossinidius (strain morsitans)</name>
    <dbReference type="NCBI Taxonomy" id="343509"/>
    <lineage>
        <taxon>Bacteria</taxon>
        <taxon>Pseudomonadati</taxon>
        <taxon>Pseudomonadota</taxon>
        <taxon>Gammaproteobacteria</taxon>
        <taxon>Enterobacterales</taxon>
        <taxon>Bruguierivoracaceae</taxon>
        <taxon>Sodalis</taxon>
    </lineage>
</organism>
<feature type="region of interest" description="Disordered" evidence="1">
    <location>
        <begin position="1"/>
        <end position="32"/>
    </location>
</feature>
<evidence type="ECO:0000256" key="1">
    <source>
        <dbReference type="SAM" id="MobiDB-lite"/>
    </source>
</evidence>
<evidence type="ECO:0000313" key="4">
    <source>
        <dbReference type="Proteomes" id="UP000245838"/>
    </source>
</evidence>
<proteinExistence type="predicted"/>
<accession>A0A193QMH7</accession>
<dbReference type="AlphaFoldDB" id="A0A193QMH7"/>
<sequence length="32" mass="3600">MTEIIHSRQDGAPGRYRHPPSAIRQNLANLSI</sequence>
<reference evidence="3 4" key="1">
    <citation type="submission" date="2015-05" db="EMBL/GenBank/DDBJ databases">
        <authorList>
            <person name="Goodhead I."/>
        </authorList>
    </citation>
    <scope>NUCLEOTIDE SEQUENCE [LARGE SCALE GENOMIC DNA]</scope>
    <source>
        <strain evidence="3">B4</strain>
        <strain evidence="4">morsitans</strain>
    </source>
</reference>
<name>A0A193QMH7_SODGM</name>
<dbReference type="EMBL" id="LN854557">
    <property type="protein sequence ID" value="CRL46130.1"/>
    <property type="molecule type" value="Genomic_DNA"/>
</dbReference>
<evidence type="ECO:0000313" key="2">
    <source>
        <dbReference type="EMBL" id="CRL44171.1"/>
    </source>
</evidence>
<gene>
    <name evidence="2" type="ORF">SGGMMB4_01116</name>
    <name evidence="3" type="ORF">SGGMMB4_04477</name>
</gene>